<evidence type="ECO:0000256" key="5">
    <source>
        <dbReference type="ARBA" id="ARBA00022989"/>
    </source>
</evidence>
<reference evidence="9" key="1">
    <citation type="journal article" date="2015" name="BMC Genomics">
        <title>Comparative genomics of Fructobacillus spp. and Leuconostoc spp. reveals niche-specific evolution of Fructobacillus spp.</title>
        <authorList>
            <person name="Endo A."/>
            <person name="Tanizawa Y."/>
            <person name="Tanaka N."/>
            <person name="Maeno S."/>
            <person name="Kumar H."/>
            <person name="Shiwa Y."/>
            <person name="Okada S."/>
            <person name="Yoshikawa H."/>
            <person name="Dicks L."/>
            <person name="Nakagawa J."/>
            <person name="Arita M."/>
        </authorList>
    </citation>
    <scope>NUCLEOTIDE SEQUENCE [LARGE SCALE GENOMIC DNA]</scope>
    <source>
        <strain evidence="9">F214-1</strain>
    </source>
</reference>
<evidence type="ECO:0000313" key="9">
    <source>
        <dbReference type="EMBL" id="GAP04819.1"/>
    </source>
</evidence>
<keyword evidence="5 8" id="KW-1133">Transmembrane helix</keyword>
<dbReference type="RefSeq" id="WP_083994457.1">
    <property type="nucleotide sequence ID" value="NZ_DF968086.1"/>
</dbReference>
<feature type="region of interest" description="Disordered" evidence="7">
    <location>
        <begin position="500"/>
        <end position="519"/>
    </location>
</feature>
<dbReference type="InterPro" id="IPR003688">
    <property type="entry name" value="TraG/VirD4"/>
</dbReference>
<evidence type="ECO:0000256" key="2">
    <source>
        <dbReference type="ARBA" id="ARBA00008806"/>
    </source>
</evidence>
<evidence type="ECO:0000256" key="6">
    <source>
        <dbReference type="ARBA" id="ARBA00023136"/>
    </source>
</evidence>
<dbReference type="NCBIfam" id="NF045973">
    <property type="entry name" value="conju_CD1115"/>
    <property type="match status" value="1"/>
</dbReference>
<sequence>MDPQRPYKKRLRPHLILGGFLAVFFYWAGNFVSHLPGQTFGEKELALFNYTPEVQQMLSHWPLYFMPTLAGLITAMVGFLLGLMLYAHGNDRGVYRNGEEHGSARYANQAEMDRLKDPVPDNNLILSQNGRMGLFNRNLPRPEQRNKNMFVIGGAGSGKTFTFLKLNLMQMNSSFLVTDPKRLLVRELGTMLRQQGYQIKVFDLSRLTDSDQFNVFNYMPTELDVDRVLDSISIAIQDSDRKKDFWQLASDMLVRSLIALLWYDSRDNNYQADISMVTELLRGLQKDGDDEEPSDTELLFAELEKSHPNNYAGKQFKNFKSIAAAPETQAGVIGNAVSVFASFDHQQVTDMINKDTMDIESWNEKKTAVFVHIPEISASYNFLASLLVTTSITVLSRKVDEVNEGIRQTKDGKPLLHFRYWLDEFANIGKMPHIDKALATLRSREMSLVIILQALDQLKTMYQKGWAGLLATADTLIFLGGNEKETTEYLSQRAGKQTINIRNHSINSGRNGSENRQTQARDLLTPDEVARLDNRKALVFVNGRNVYIDDKYDTLEHPRKDLLANSPKDKNWYRYKRFKDDYERMKYAAVTNPSIGFVDMGQVSGTVES</sequence>
<evidence type="ECO:0000256" key="3">
    <source>
        <dbReference type="ARBA" id="ARBA00022475"/>
    </source>
</evidence>
<dbReference type="SUPFAM" id="SSF52540">
    <property type="entry name" value="P-loop containing nucleoside triphosphate hydrolases"/>
    <property type="match status" value="1"/>
</dbReference>
<evidence type="ECO:0000256" key="1">
    <source>
        <dbReference type="ARBA" id="ARBA00004651"/>
    </source>
</evidence>
<comment type="similarity">
    <text evidence="2">Belongs to the VirD4/TraG family.</text>
</comment>
<dbReference type="PANTHER" id="PTHR37937:SF1">
    <property type="entry name" value="CONJUGATIVE TRANSFER: DNA TRANSPORT"/>
    <property type="match status" value="1"/>
</dbReference>
<evidence type="ECO:0000256" key="7">
    <source>
        <dbReference type="SAM" id="MobiDB-lite"/>
    </source>
</evidence>
<dbReference type="GO" id="GO:0005886">
    <property type="term" value="C:plasma membrane"/>
    <property type="evidence" value="ECO:0007669"/>
    <property type="project" value="UniProtKB-SubCell"/>
</dbReference>
<evidence type="ECO:0000256" key="8">
    <source>
        <dbReference type="SAM" id="Phobius"/>
    </source>
</evidence>
<dbReference type="Proteomes" id="UP000064514">
    <property type="component" value="Unassembled WGS sequence"/>
</dbReference>
<evidence type="ECO:0000256" key="4">
    <source>
        <dbReference type="ARBA" id="ARBA00022692"/>
    </source>
</evidence>
<dbReference type="Pfam" id="PF02534">
    <property type="entry name" value="T4SS-DNA_transf"/>
    <property type="match status" value="1"/>
</dbReference>
<dbReference type="Gene3D" id="3.40.50.300">
    <property type="entry name" value="P-loop containing nucleotide triphosphate hydrolases"/>
    <property type="match status" value="2"/>
</dbReference>
<accession>A0A3F3HGT0</accession>
<feature type="transmembrane region" description="Helical" evidence="8">
    <location>
        <begin position="12"/>
        <end position="29"/>
    </location>
</feature>
<feature type="transmembrane region" description="Helical" evidence="8">
    <location>
        <begin position="64"/>
        <end position="87"/>
    </location>
</feature>
<dbReference type="EMBL" id="DF968086">
    <property type="protein sequence ID" value="GAP04819.1"/>
    <property type="molecule type" value="Genomic_DNA"/>
</dbReference>
<keyword evidence="4 8" id="KW-0812">Transmembrane</keyword>
<dbReference type="AlphaFoldDB" id="A0A3F3HGT0"/>
<organism evidence="9">
    <name type="scientific">Fructobacillus tropaeoli</name>
    <dbReference type="NCBI Taxonomy" id="709323"/>
    <lineage>
        <taxon>Bacteria</taxon>
        <taxon>Bacillati</taxon>
        <taxon>Bacillota</taxon>
        <taxon>Bacilli</taxon>
        <taxon>Lactobacillales</taxon>
        <taxon>Lactobacillaceae</taxon>
        <taxon>Fructobacillus</taxon>
    </lineage>
</organism>
<keyword evidence="3" id="KW-1003">Cell membrane</keyword>
<dbReference type="STRING" id="709323.GCA_001047135_01383"/>
<name>A0A3F3HGT0_9LACO</name>
<dbReference type="PANTHER" id="PTHR37937">
    <property type="entry name" value="CONJUGATIVE TRANSFER: DNA TRANSPORT"/>
    <property type="match status" value="1"/>
</dbReference>
<proteinExistence type="inferred from homology"/>
<dbReference type="InterPro" id="IPR027417">
    <property type="entry name" value="P-loop_NTPase"/>
</dbReference>
<gene>
    <name evidence="9" type="ORF">FTRO_0090200</name>
</gene>
<dbReference type="CDD" id="cd01127">
    <property type="entry name" value="TrwB_TraG_TraD_VirD4"/>
    <property type="match status" value="1"/>
</dbReference>
<keyword evidence="6 8" id="KW-0472">Membrane</keyword>
<protein>
    <submittedName>
        <fullName evidence="9">Uncharacterized protein</fullName>
    </submittedName>
</protein>
<comment type="subcellular location">
    <subcellularLocation>
        <location evidence="1">Cell membrane</location>
        <topology evidence="1">Multi-pass membrane protein</topology>
    </subcellularLocation>
</comment>
<dbReference type="InterPro" id="IPR051539">
    <property type="entry name" value="T4SS-coupling_protein"/>
</dbReference>